<dbReference type="Proteomes" id="UP000177306">
    <property type="component" value="Unassembled WGS sequence"/>
</dbReference>
<evidence type="ECO:0000313" key="1">
    <source>
        <dbReference type="EMBL" id="OGG73099.1"/>
    </source>
</evidence>
<protein>
    <submittedName>
        <fullName evidence="1">Uncharacterized protein</fullName>
    </submittedName>
</protein>
<gene>
    <name evidence="1" type="ORF">A3A38_00480</name>
</gene>
<organism evidence="1 2">
    <name type="scientific">Candidatus Kaiserbacteria bacterium RIFCSPLOWO2_01_FULL_53_17</name>
    <dbReference type="NCBI Taxonomy" id="1798511"/>
    <lineage>
        <taxon>Bacteria</taxon>
        <taxon>Candidatus Kaiseribacteriota</taxon>
    </lineage>
</organism>
<comment type="caution">
    <text evidence="1">The sequence shown here is derived from an EMBL/GenBank/DDBJ whole genome shotgun (WGS) entry which is preliminary data.</text>
</comment>
<dbReference type="EMBL" id="MFLY01000011">
    <property type="protein sequence ID" value="OGG73099.1"/>
    <property type="molecule type" value="Genomic_DNA"/>
</dbReference>
<proteinExistence type="predicted"/>
<dbReference type="AlphaFoldDB" id="A0A1F6EHH0"/>
<evidence type="ECO:0000313" key="2">
    <source>
        <dbReference type="Proteomes" id="UP000177306"/>
    </source>
</evidence>
<sequence>MNEPIAEIAFLIDEGYLAFHAVSIAEKHEYFSCIDDLSARKHAYDEAAGGENAHIALKLMAGKYIERSHNRKVQFEKPFCGYYPDVVSDDGSIVIECGHTQNPDKMLDYFRLGNIHECIQIPYPDPDDDMVRGYSFAVGSPTTCEFLEFLAKDRRSKVKELLSKRDSKYS</sequence>
<accession>A0A1F6EHH0</accession>
<name>A0A1F6EHH0_9BACT</name>
<reference evidence="1 2" key="1">
    <citation type="journal article" date="2016" name="Nat. Commun.">
        <title>Thousands of microbial genomes shed light on interconnected biogeochemical processes in an aquifer system.</title>
        <authorList>
            <person name="Anantharaman K."/>
            <person name="Brown C.T."/>
            <person name="Hug L.A."/>
            <person name="Sharon I."/>
            <person name="Castelle C.J."/>
            <person name="Probst A.J."/>
            <person name="Thomas B.C."/>
            <person name="Singh A."/>
            <person name="Wilkins M.J."/>
            <person name="Karaoz U."/>
            <person name="Brodie E.L."/>
            <person name="Williams K.H."/>
            <person name="Hubbard S.S."/>
            <person name="Banfield J.F."/>
        </authorList>
    </citation>
    <scope>NUCLEOTIDE SEQUENCE [LARGE SCALE GENOMIC DNA]</scope>
</reference>